<accession>A0AAX4J810</accession>
<dbReference type="GeneID" id="90539896"/>
<name>A0AAX4J810_9MICR</name>
<keyword evidence="2" id="KW-1185">Reference proteome</keyword>
<dbReference type="EMBL" id="CP142726">
    <property type="protein sequence ID" value="WUR02090.1"/>
    <property type="molecule type" value="Genomic_DNA"/>
</dbReference>
<dbReference type="Proteomes" id="UP001334084">
    <property type="component" value="Chromosome 1"/>
</dbReference>
<gene>
    <name evidence="1" type="ORF">VNE69_01031</name>
</gene>
<proteinExistence type="predicted"/>
<reference evidence="1" key="1">
    <citation type="journal article" date="2024" name="BMC Genomics">
        <title>Functional annotation of a divergent genome using sequence and structure-based similarity.</title>
        <authorList>
            <person name="Svedberg D."/>
            <person name="Winiger R.R."/>
            <person name="Berg A."/>
            <person name="Sharma H."/>
            <person name="Tellgren-Roth C."/>
            <person name="Debrunner-Vossbrinck B.A."/>
            <person name="Vossbrinck C.R."/>
            <person name="Barandun J."/>
        </authorList>
    </citation>
    <scope>NUCLEOTIDE SEQUENCE</scope>
    <source>
        <strain evidence="1">Illinois isolate</strain>
    </source>
</reference>
<organism evidence="1 2">
    <name type="scientific">Vairimorpha necatrix</name>
    <dbReference type="NCBI Taxonomy" id="6039"/>
    <lineage>
        <taxon>Eukaryota</taxon>
        <taxon>Fungi</taxon>
        <taxon>Fungi incertae sedis</taxon>
        <taxon>Microsporidia</taxon>
        <taxon>Nosematidae</taxon>
        <taxon>Vairimorpha</taxon>
    </lineage>
</organism>
<dbReference type="AlphaFoldDB" id="A0AAX4J810"/>
<sequence length="415" mass="50061">MALFYIPTFTKKSSDTLQKFKKLVEKVLTLQNVSENLETIYDYISYEQSKPTSDCTKYFITNELAASFSLIQNYNIETFFIKIIGSLNKDNLKNFIVVNILTSRVCLIYSERLVVYNMEVDTFYIKYLTDNFHKDKMFRYATLLLFNLDVFSKFHKYRLPKKMIQFINNNMDVETFGIYMMYILKEKENKKVWSLENKQKIKLEPNINEYKYNVNDYKDIVNDYKQNSKDNQQNMIENSYGKYYVKFQDIKPIKDDADYKHLDLKNKPTSYYKSLLSLNILDEITEMIIDNFLLIFNGDQEHLDFLLFLINEYSTYIGKYMCAEYKNEDIWNVIDIYDIIIKNMKKHCQPKKFSPVKTKGNFLQKILDLQVRNEEIYYFLFFINREAFYRKFMEINKLMKDSEYFHGTIYNLLTD</sequence>
<evidence type="ECO:0000313" key="1">
    <source>
        <dbReference type="EMBL" id="WUR02090.1"/>
    </source>
</evidence>
<dbReference type="RefSeq" id="XP_065328235.1">
    <property type="nucleotide sequence ID" value="XM_065472163.1"/>
</dbReference>
<evidence type="ECO:0000313" key="2">
    <source>
        <dbReference type="Proteomes" id="UP001334084"/>
    </source>
</evidence>
<dbReference type="KEGG" id="vnx:VNE69_01031"/>
<protein>
    <submittedName>
        <fullName evidence="1">Uncharacterized protein</fullName>
    </submittedName>
</protein>